<protein>
    <submittedName>
        <fullName evidence="1">Uncharacterized protein</fullName>
    </submittedName>
</protein>
<organism evidence="1 2">
    <name type="scientific">Meloidogyne enterolobii</name>
    <name type="common">Root-knot nematode worm</name>
    <name type="synonym">Meloidogyne mayaguensis</name>
    <dbReference type="NCBI Taxonomy" id="390850"/>
    <lineage>
        <taxon>Eukaryota</taxon>
        <taxon>Metazoa</taxon>
        <taxon>Ecdysozoa</taxon>
        <taxon>Nematoda</taxon>
        <taxon>Chromadorea</taxon>
        <taxon>Rhabditida</taxon>
        <taxon>Tylenchina</taxon>
        <taxon>Tylenchomorpha</taxon>
        <taxon>Tylenchoidea</taxon>
        <taxon>Meloidogynidae</taxon>
        <taxon>Meloidogyninae</taxon>
        <taxon>Meloidogyne</taxon>
    </lineage>
</organism>
<evidence type="ECO:0000313" key="1">
    <source>
        <dbReference type="EMBL" id="CAK5105546.1"/>
    </source>
</evidence>
<dbReference type="EMBL" id="CAVMJV010000120">
    <property type="protein sequence ID" value="CAK5105546.1"/>
    <property type="molecule type" value="Genomic_DNA"/>
</dbReference>
<accession>A0ACB1AVQ0</accession>
<name>A0ACB1AVQ0_MELEN</name>
<reference evidence="1" key="1">
    <citation type="submission" date="2023-11" db="EMBL/GenBank/DDBJ databases">
        <authorList>
            <person name="Poullet M."/>
        </authorList>
    </citation>
    <scope>NUCLEOTIDE SEQUENCE</scope>
    <source>
        <strain evidence="1">E1834</strain>
    </source>
</reference>
<proteinExistence type="predicted"/>
<comment type="caution">
    <text evidence="1">The sequence shown here is derived from an EMBL/GenBank/DDBJ whole genome shotgun (WGS) entry which is preliminary data.</text>
</comment>
<gene>
    <name evidence="1" type="ORF">MENTE1834_LOCUS43262</name>
</gene>
<dbReference type="Proteomes" id="UP001497535">
    <property type="component" value="Unassembled WGS sequence"/>
</dbReference>
<evidence type="ECO:0000313" key="2">
    <source>
        <dbReference type="Proteomes" id="UP001497535"/>
    </source>
</evidence>
<keyword evidence="2" id="KW-1185">Reference proteome</keyword>
<sequence>MDSNSDKLTNKENMSGEPSLASIESGFVSLTGSKAKETVNGGNDLEIEKNKDAKILVENGGNDIKNDKKEKTNKLQVFFLIIFG</sequence>